<dbReference type="GeneID" id="8862833"/>
<dbReference type="KEGG" id="ngr:NAEGRDRAFT_62371"/>
<dbReference type="EMBL" id="GG738847">
    <property type="protein sequence ID" value="EFC49557.1"/>
    <property type="molecule type" value="Genomic_DNA"/>
</dbReference>
<dbReference type="VEuPathDB" id="AmoebaDB:NAEGRDRAFT_62371"/>
<evidence type="ECO:0000313" key="3">
    <source>
        <dbReference type="Proteomes" id="UP000006671"/>
    </source>
</evidence>
<dbReference type="Proteomes" id="UP000006671">
    <property type="component" value="Unassembled WGS sequence"/>
</dbReference>
<evidence type="ECO:0000256" key="1">
    <source>
        <dbReference type="SAM" id="MobiDB-lite"/>
    </source>
</evidence>
<proteinExistence type="predicted"/>
<keyword evidence="3" id="KW-1185">Reference proteome</keyword>
<feature type="region of interest" description="Disordered" evidence="1">
    <location>
        <begin position="88"/>
        <end position="121"/>
    </location>
</feature>
<organism evidence="3">
    <name type="scientific">Naegleria gruberi</name>
    <name type="common">Amoeba</name>
    <dbReference type="NCBI Taxonomy" id="5762"/>
    <lineage>
        <taxon>Eukaryota</taxon>
        <taxon>Discoba</taxon>
        <taxon>Heterolobosea</taxon>
        <taxon>Tetramitia</taxon>
        <taxon>Eutetramitia</taxon>
        <taxon>Vahlkampfiidae</taxon>
        <taxon>Naegleria</taxon>
    </lineage>
</organism>
<reference evidence="2 3" key="1">
    <citation type="journal article" date="2010" name="Cell">
        <title>The genome of Naegleria gruberi illuminates early eukaryotic versatility.</title>
        <authorList>
            <person name="Fritz-Laylin L.K."/>
            <person name="Prochnik S.E."/>
            <person name="Ginger M.L."/>
            <person name="Dacks J.B."/>
            <person name="Carpenter M.L."/>
            <person name="Field M.C."/>
            <person name="Kuo A."/>
            <person name="Paredez A."/>
            <person name="Chapman J."/>
            <person name="Pham J."/>
            <person name="Shu S."/>
            <person name="Neupane R."/>
            <person name="Cipriano M."/>
            <person name="Mancuso J."/>
            <person name="Tu H."/>
            <person name="Salamov A."/>
            <person name="Lindquist E."/>
            <person name="Shapiro H."/>
            <person name="Lucas S."/>
            <person name="Grigoriev I.V."/>
            <person name="Cande W.Z."/>
            <person name="Fulton C."/>
            <person name="Rokhsar D.S."/>
            <person name="Dawson S.C."/>
        </authorList>
    </citation>
    <scope>NUCLEOTIDE SEQUENCE [LARGE SCALE GENOMIC DNA]</scope>
    <source>
        <strain evidence="2 3">NEG-M</strain>
    </source>
</reference>
<protein>
    <submittedName>
        <fullName evidence="2">Predicted protein</fullName>
    </submittedName>
</protein>
<dbReference type="RefSeq" id="XP_002682301.1">
    <property type="nucleotide sequence ID" value="XM_002682255.1"/>
</dbReference>
<dbReference type="AlphaFoldDB" id="D2V0Q0"/>
<sequence>MERLNRKPHTLKHTPQQLFTVESFHYEKLRKEKEEQVALELKKLRKEKKEKEKLAQENKELQRKLEMIEREKLFKLEQENELLKKATQEVKQEEKKQDKQETKLKRKVNDEEVSTPTKKTKTDPTITVVNNYYASPSSIETKKQSSPKTVATQEGCKHKRIYDQFIYIYCSMTGQKPKEFIDNPKQVQEFITFFELKLKPKTLVKNFKPDPNMTTSDYQEILFYLLNSMKGKEGEKKQDEVISGILKGKLKSKFNKELVPYLIAFAYNNVEGKKQLQGKMEDFLNDKTKVDSFIKTYNLDLNPETNKPYLKAETISNNKAKIMDIVKNPKTLKDLLNEACKEVIQRFFGSPKTK</sequence>
<gene>
    <name evidence="2" type="ORF">NAEGRDRAFT_62371</name>
</gene>
<dbReference type="InParanoid" id="D2V0Q0"/>
<name>D2V0Q0_NAEGR</name>
<feature type="compositionally biased region" description="Basic and acidic residues" evidence="1">
    <location>
        <begin position="88"/>
        <end position="110"/>
    </location>
</feature>
<accession>D2V0Q0</accession>
<evidence type="ECO:0000313" key="2">
    <source>
        <dbReference type="EMBL" id="EFC49557.1"/>
    </source>
</evidence>